<organism evidence="1 2">
    <name type="scientific">Sulfidibacter corallicola</name>
    <dbReference type="NCBI Taxonomy" id="2818388"/>
    <lineage>
        <taxon>Bacteria</taxon>
        <taxon>Pseudomonadati</taxon>
        <taxon>Acidobacteriota</taxon>
        <taxon>Holophagae</taxon>
        <taxon>Acanthopleuribacterales</taxon>
        <taxon>Acanthopleuribacteraceae</taxon>
        <taxon>Sulfidibacter</taxon>
    </lineage>
</organism>
<reference evidence="1" key="1">
    <citation type="submission" date="2021-03" db="EMBL/GenBank/DDBJ databases">
        <title>Acanthopleuribacteraceae sp. M133.</title>
        <authorList>
            <person name="Wang G."/>
        </authorList>
    </citation>
    <scope>NUCLEOTIDE SEQUENCE</scope>
    <source>
        <strain evidence="1">M133</strain>
    </source>
</reference>
<dbReference type="AlphaFoldDB" id="A0A8A4TIG4"/>
<dbReference type="RefSeq" id="WP_420038224.1">
    <property type="nucleotide sequence ID" value="NZ_CP071793.1"/>
</dbReference>
<name>A0A8A4TIG4_SULCO</name>
<dbReference type="InterPro" id="IPR016187">
    <property type="entry name" value="CTDL_fold"/>
</dbReference>
<dbReference type="EMBL" id="CP071793">
    <property type="protein sequence ID" value="QTD48578.1"/>
    <property type="molecule type" value="Genomic_DNA"/>
</dbReference>
<keyword evidence="2" id="KW-1185">Reference proteome</keyword>
<sequence length="45" mass="5112">MLRGGSWINNARNCRSAYRNANEPGNDWHDYGFRLVSAQLPQCGD</sequence>
<dbReference type="KEGG" id="scor:J3U87_23605"/>
<evidence type="ECO:0000313" key="1">
    <source>
        <dbReference type="EMBL" id="QTD48578.1"/>
    </source>
</evidence>
<protein>
    <recommendedName>
        <fullName evidence="3">Sulfatase-modifying factor enzyme domain-containing protein</fullName>
    </recommendedName>
</protein>
<evidence type="ECO:0000313" key="2">
    <source>
        <dbReference type="Proteomes" id="UP000663929"/>
    </source>
</evidence>
<proteinExistence type="predicted"/>
<dbReference type="SUPFAM" id="SSF56436">
    <property type="entry name" value="C-type lectin-like"/>
    <property type="match status" value="1"/>
</dbReference>
<gene>
    <name evidence="1" type="ORF">J3U87_23605</name>
</gene>
<evidence type="ECO:0008006" key="3">
    <source>
        <dbReference type="Google" id="ProtNLM"/>
    </source>
</evidence>
<dbReference type="Gene3D" id="3.90.1580.10">
    <property type="entry name" value="paralog of FGE (formylglycine-generating enzyme)"/>
    <property type="match status" value="1"/>
</dbReference>
<dbReference type="Proteomes" id="UP000663929">
    <property type="component" value="Chromosome"/>
</dbReference>
<accession>A0A8A4TIG4</accession>
<dbReference type="InterPro" id="IPR042095">
    <property type="entry name" value="SUMF_sf"/>
</dbReference>